<evidence type="ECO:0000259" key="9">
    <source>
        <dbReference type="Pfam" id="PF04909"/>
    </source>
</evidence>
<dbReference type="InterPro" id="IPR006680">
    <property type="entry name" value="Amidohydro-rel"/>
</dbReference>
<dbReference type="Gene3D" id="3.20.20.140">
    <property type="entry name" value="Metal-dependent hydrolases"/>
    <property type="match status" value="1"/>
</dbReference>
<dbReference type="PANTHER" id="PTHR21240">
    <property type="entry name" value="2-AMINO-3-CARBOXYLMUCONATE-6-SEMIALDEHYDE DECARBOXYLASE"/>
    <property type="match status" value="1"/>
</dbReference>
<reference evidence="10" key="1">
    <citation type="journal article" date="2021" name="Nat. Commun.">
        <title>Genetic determinants of endophytism in the Arabidopsis root mycobiome.</title>
        <authorList>
            <person name="Mesny F."/>
            <person name="Miyauchi S."/>
            <person name="Thiergart T."/>
            <person name="Pickel B."/>
            <person name="Atanasova L."/>
            <person name="Karlsson M."/>
            <person name="Huettel B."/>
            <person name="Barry K.W."/>
            <person name="Haridas S."/>
            <person name="Chen C."/>
            <person name="Bauer D."/>
            <person name="Andreopoulos W."/>
            <person name="Pangilinan J."/>
            <person name="LaButti K."/>
            <person name="Riley R."/>
            <person name="Lipzen A."/>
            <person name="Clum A."/>
            <person name="Drula E."/>
            <person name="Henrissat B."/>
            <person name="Kohler A."/>
            <person name="Grigoriev I.V."/>
            <person name="Martin F.M."/>
            <person name="Hacquard S."/>
        </authorList>
    </citation>
    <scope>NUCLEOTIDE SEQUENCE</scope>
    <source>
        <strain evidence="10">MPI-SDFR-AT-0120</strain>
    </source>
</reference>
<evidence type="ECO:0000256" key="7">
    <source>
        <dbReference type="ARBA" id="ARBA00038889"/>
    </source>
</evidence>
<evidence type="ECO:0000256" key="5">
    <source>
        <dbReference type="ARBA" id="ARBA00023239"/>
    </source>
</evidence>
<keyword evidence="11" id="KW-1185">Reference proteome</keyword>
<keyword evidence="3 8" id="KW-0210">Decarboxylase</keyword>
<feature type="domain" description="Amidohydrolase-related" evidence="9">
    <location>
        <begin position="15"/>
        <end position="347"/>
    </location>
</feature>
<dbReference type="GO" id="GO:0005829">
    <property type="term" value="C:cytosol"/>
    <property type="evidence" value="ECO:0007669"/>
    <property type="project" value="TreeGrafter"/>
</dbReference>
<gene>
    <name evidence="10" type="ORF">FB567DRAFT_595481</name>
</gene>
<comment type="caution">
    <text evidence="10">The sequence shown here is derived from an EMBL/GenBank/DDBJ whole genome shotgun (WGS) entry which is preliminary data.</text>
</comment>
<evidence type="ECO:0000256" key="4">
    <source>
        <dbReference type="ARBA" id="ARBA00022833"/>
    </source>
</evidence>
<name>A0A8K0VUT6_9PLEO</name>
<protein>
    <recommendedName>
        <fullName evidence="7">6-methylsalicylate decarboxylase</fullName>
        <ecNumber evidence="7">4.1.1.52</ecNumber>
    </recommendedName>
</protein>
<dbReference type="GO" id="GO:0046872">
    <property type="term" value="F:metal ion binding"/>
    <property type="evidence" value="ECO:0007669"/>
    <property type="project" value="UniProtKB-KW"/>
</dbReference>
<evidence type="ECO:0000256" key="3">
    <source>
        <dbReference type="ARBA" id="ARBA00022793"/>
    </source>
</evidence>
<comment type="similarity">
    <text evidence="1">Belongs to the metallo-dependent hydrolases superfamily. ACMSD family.</text>
</comment>
<dbReference type="InterPro" id="IPR032465">
    <property type="entry name" value="ACMSD"/>
</dbReference>
<keyword evidence="4" id="KW-0862">Zinc</keyword>
<dbReference type="AlphaFoldDB" id="A0A8K0VUT6"/>
<dbReference type="GO" id="GO:0019748">
    <property type="term" value="P:secondary metabolic process"/>
    <property type="evidence" value="ECO:0007669"/>
    <property type="project" value="TreeGrafter"/>
</dbReference>
<evidence type="ECO:0000313" key="11">
    <source>
        <dbReference type="Proteomes" id="UP000813461"/>
    </source>
</evidence>
<dbReference type="GO" id="GO:0047596">
    <property type="term" value="F:6-methylsalicylate decarboxylase activity"/>
    <property type="evidence" value="ECO:0007669"/>
    <property type="project" value="UniProtKB-EC"/>
</dbReference>
<dbReference type="EC" id="4.1.1.52" evidence="7"/>
<keyword evidence="5 8" id="KW-0456">Lyase</keyword>
<keyword evidence="2" id="KW-0479">Metal-binding</keyword>
<dbReference type="InterPro" id="IPR032466">
    <property type="entry name" value="Metal_Hydrolase"/>
</dbReference>
<accession>A0A8K0VUT6</accession>
<dbReference type="Proteomes" id="UP000813461">
    <property type="component" value="Unassembled WGS sequence"/>
</dbReference>
<proteinExistence type="inferred from homology"/>
<evidence type="ECO:0000313" key="10">
    <source>
        <dbReference type="EMBL" id="KAH7079484.1"/>
    </source>
</evidence>
<evidence type="ECO:0000256" key="8">
    <source>
        <dbReference type="RuleBase" id="RU366045"/>
    </source>
</evidence>
<evidence type="ECO:0000256" key="2">
    <source>
        <dbReference type="ARBA" id="ARBA00022723"/>
    </source>
</evidence>
<evidence type="ECO:0000256" key="1">
    <source>
        <dbReference type="ARBA" id="ARBA00005871"/>
    </source>
</evidence>
<comment type="catalytic activity">
    <reaction evidence="6">
        <text>6-methylsalicylate + H(+) = 3-methylphenol + CO2</text>
        <dbReference type="Rhea" id="RHEA:23112"/>
        <dbReference type="ChEBI" id="CHEBI:15378"/>
        <dbReference type="ChEBI" id="CHEBI:16526"/>
        <dbReference type="ChEBI" id="CHEBI:17231"/>
        <dbReference type="ChEBI" id="CHEBI:36658"/>
        <dbReference type="EC" id="4.1.1.52"/>
    </reaction>
    <physiologicalReaction direction="left-to-right" evidence="6">
        <dbReference type="Rhea" id="RHEA:23113"/>
    </physiologicalReaction>
</comment>
<dbReference type="EMBL" id="JAGMVJ010000016">
    <property type="protein sequence ID" value="KAH7079484.1"/>
    <property type="molecule type" value="Genomic_DNA"/>
</dbReference>
<dbReference type="GO" id="GO:0016787">
    <property type="term" value="F:hydrolase activity"/>
    <property type="evidence" value="ECO:0007669"/>
    <property type="project" value="InterPro"/>
</dbReference>
<dbReference type="OrthoDB" id="2832284at2759"/>
<evidence type="ECO:0000256" key="6">
    <source>
        <dbReference type="ARBA" id="ARBA00036832"/>
    </source>
</evidence>
<dbReference type="PANTHER" id="PTHR21240:SF29">
    <property type="entry name" value="AMIDOHYDROLASE-RELATED DOMAIN-CONTAINING PROTEIN"/>
    <property type="match status" value="1"/>
</dbReference>
<organism evidence="10 11">
    <name type="scientific">Paraphoma chrysanthemicola</name>
    <dbReference type="NCBI Taxonomy" id="798071"/>
    <lineage>
        <taxon>Eukaryota</taxon>
        <taxon>Fungi</taxon>
        <taxon>Dikarya</taxon>
        <taxon>Ascomycota</taxon>
        <taxon>Pezizomycotina</taxon>
        <taxon>Dothideomycetes</taxon>
        <taxon>Pleosporomycetidae</taxon>
        <taxon>Pleosporales</taxon>
        <taxon>Pleosporineae</taxon>
        <taxon>Phaeosphaeriaceae</taxon>
        <taxon>Paraphoma</taxon>
    </lineage>
</organism>
<dbReference type="SUPFAM" id="SSF51556">
    <property type="entry name" value="Metallo-dependent hydrolases"/>
    <property type="match status" value="1"/>
</dbReference>
<sequence>MSQSTNTSHPLPRRIDVHSHFLPPFYRTALAQHGHTHPDGMPAIPSWSPSSHLEMMTTANVSRSILSISSPGTHLVHSDPNLATSLTRECNAYAANLKKEHPEKFGYWAALPLPNIASALDEVDKSWQDGADGFGLMTNYAGVYLGDAAFDPVFQKLNDLHATVFIHPTAPCIASSGANGTATTQQASPFGDTYPIPIFEFFFDTARAVINLFSSGTVDRSPNVKFIIPHSGGALPPLLTRFVQFSSVVPGGRVLNASTVRKQLDTQFYFDLAGFVFDGESGGQGQLKAFVEGFEIGHERLLYGSDFPFTQTKFVEMFAKRMKDGLEALYGEEERRDVYERNAEKLLAERTRKEDGKNSLL</sequence>
<dbReference type="Pfam" id="PF04909">
    <property type="entry name" value="Amidohydro_2"/>
    <property type="match status" value="1"/>
</dbReference>